<evidence type="ECO:0000259" key="1">
    <source>
        <dbReference type="Pfam" id="PF07883"/>
    </source>
</evidence>
<name>A0A418SIT7_9RHOB</name>
<dbReference type="PANTHER" id="PTHR38599">
    <property type="entry name" value="CUPIN DOMAIN PROTEIN (AFU_ORTHOLOGUE AFUA_3G13620)"/>
    <property type="match status" value="1"/>
</dbReference>
<dbReference type="RefSeq" id="WP_119838467.1">
    <property type="nucleotide sequence ID" value="NZ_CP060436.1"/>
</dbReference>
<reference evidence="2 3" key="1">
    <citation type="submission" date="2020-08" db="EMBL/GenBank/DDBJ databases">
        <title>Genome sequence of Rhodobacteraceae bacterium Lw-13e.</title>
        <authorList>
            <person name="Poehlein A."/>
            <person name="Wolter L."/>
            <person name="Daniel R."/>
            <person name="Brinkhoff T."/>
        </authorList>
    </citation>
    <scope>NUCLEOTIDE SEQUENCE [LARGE SCALE GENOMIC DNA]</scope>
    <source>
        <strain evidence="2 3">Lw-13e</strain>
    </source>
</reference>
<sequence>MTMKALCIAALTVSAFAGPAGADDYPPLDVLVSSSQTVIGQPFAYPEGVAKITAAIVSMQPGQTTGLHHHDAPLFAYILEGEITVDYGADGKKTYRAGDAVIEAFGSVHEGENTGAGPMRLLAVFAGSDQAANTLSE</sequence>
<dbReference type="KEGG" id="palw:PSAL_023930"/>
<organism evidence="2 3">
    <name type="scientific">Pseudooceanicola algae</name>
    <dbReference type="NCBI Taxonomy" id="1537215"/>
    <lineage>
        <taxon>Bacteria</taxon>
        <taxon>Pseudomonadati</taxon>
        <taxon>Pseudomonadota</taxon>
        <taxon>Alphaproteobacteria</taxon>
        <taxon>Rhodobacterales</taxon>
        <taxon>Paracoccaceae</taxon>
        <taxon>Pseudooceanicola</taxon>
    </lineage>
</organism>
<dbReference type="Pfam" id="PF07883">
    <property type="entry name" value="Cupin_2"/>
    <property type="match status" value="1"/>
</dbReference>
<dbReference type="OrthoDB" id="9800684at2"/>
<dbReference type="EMBL" id="CP060436">
    <property type="protein sequence ID" value="QPM91144.1"/>
    <property type="molecule type" value="Genomic_DNA"/>
</dbReference>
<evidence type="ECO:0000313" key="3">
    <source>
        <dbReference type="Proteomes" id="UP000283786"/>
    </source>
</evidence>
<dbReference type="AlphaFoldDB" id="A0A418SIT7"/>
<dbReference type="InterPro" id="IPR014710">
    <property type="entry name" value="RmlC-like_jellyroll"/>
</dbReference>
<evidence type="ECO:0000313" key="2">
    <source>
        <dbReference type="EMBL" id="QPM91144.1"/>
    </source>
</evidence>
<keyword evidence="3" id="KW-1185">Reference proteome</keyword>
<proteinExistence type="predicted"/>
<dbReference type="Gene3D" id="2.60.120.10">
    <property type="entry name" value="Jelly Rolls"/>
    <property type="match status" value="1"/>
</dbReference>
<dbReference type="CDD" id="cd02236">
    <property type="entry name" value="cupin_CV2614-like"/>
    <property type="match status" value="1"/>
</dbReference>
<feature type="domain" description="Cupin type-2" evidence="1">
    <location>
        <begin position="56"/>
        <end position="125"/>
    </location>
</feature>
<accession>A0A418SIT7</accession>
<dbReference type="PANTHER" id="PTHR38599:SF1">
    <property type="entry name" value="CUPIN DOMAIN PROTEIN (AFU_ORTHOLOGUE AFUA_3G13620)"/>
    <property type="match status" value="1"/>
</dbReference>
<dbReference type="SUPFAM" id="SSF51182">
    <property type="entry name" value="RmlC-like cupins"/>
    <property type="match status" value="1"/>
</dbReference>
<dbReference type="InterPro" id="IPR011051">
    <property type="entry name" value="RmlC_Cupin_sf"/>
</dbReference>
<dbReference type="InterPro" id="IPR013096">
    <property type="entry name" value="Cupin_2"/>
</dbReference>
<dbReference type="Proteomes" id="UP000283786">
    <property type="component" value="Chromosome"/>
</dbReference>
<protein>
    <recommendedName>
        <fullName evidence="1">Cupin type-2 domain-containing protein</fullName>
    </recommendedName>
</protein>
<gene>
    <name evidence="2" type="ORF">PSAL_023930</name>
</gene>